<gene>
    <name evidence="1" type="ORF">HNR02_005407</name>
</gene>
<keyword evidence="2" id="KW-1185">Reference proteome</keyword>
<organism evidence="1 2">
    <name type="scientific">Amycolatopsis endophytica</name>
    <dbReference type="NCBI Taxonomy" id="860233"/>
    <lineage>
        <taxon>Bacteria</taxon>
        <taxon>Bacillati</taxon>
        <taxon>Actinomycetota</taxon>
        <taxon>Actinomycetes</taxon>
        <taxon>Pseudonocardiales</taxon>
        <taxon>Pseudonocardiaceae</taxon>
        <taxon>Amycolatopsis</taxon>
    </lineage>
</organism>
<evidence type="ECO:0000313" key="2">
    <source>
        <dbReference type="Proteomes" id="UP000549616"/>
    </source>
</evidence>
<sequence>MATKLRTRWRRLRQYRPCPVWQDADDLDNLAFDPPRAELAGARDCPVGPSCQGCGAADELRVVTSVFSGPDGYAAACATVCPRCAGRSFLYLLTDWELQRAFDAHSTHLPHD</sequence>
<accession>A0A853BBA2</accession>
<comment type="caution">
    <text evidence="1">The sequence shown here is derived from an EMBL/GenBank/DDBJ whole genome shotgun (WGS) entry which is preliminary data.</text>
</comment>
<name>A0A853BBA2_9PSEU</name>
<reference evidence="1 2" key="1">
    <citation type="submission" date="2020-07" db="EMBL/GenBank/DDBJ databases">
        <title>Sequencing the genomes of 1000 actinobacteria strains.</title>
        <authorList>
            <person name="Klenk H.-P."/>
        </authorList>
    </citation>
    <scope>NUCLEOTIDE SEQUENCE [LARGE SCALE GENOMIC DNA]</scope>
    <source>
        <strain evidence="1 2">DSM 104006</strain>
    </source>
</reference>
<protein>
    <submittedName>
        <fullName evidence="1">Uncharacterized protein</fullName>
    </submittedName>
</protein>
<dbReference type="EMBL" id="JACCFK010000002">
    <property type="protein sequence ID" value="NYI92032.1"/>
    <property type="molecule type" value="Genomic_DNA"/>
</dbReference>
<dbReference type="Proteomes" id="UP000549616">
    <property type="component" value="Unassembled WGS sequence"/>
</dbReference>
<dbReference type="RefSeq" id="WP_179776327.1">
    <property type="nucleotide sequence ID" value="NZ_JACCFK010000002.1"/>
</dbReference>
<dbReference type="AlphaFoldDB" id="A0A853BBA2"/>
<evidence type="ECO:0000313" key="1">
    <source>
        <dbReference type="EMBL" id="NYI92032.1"/>
    </source>
</evidence>
<proteinExistence type="predicted"/>